<dbReference type="GO" id="GO:0005694">
    <property type="term" value="C:chromosome"/>
    <property type="evidence" value="ECO:0007669"/>
    <property type="project" value="UniProtKB-SubCell"/>
</dbReference>
<reference evidence="11 12" key="1">
    <citation type="submission" date="2020-10" db="EMBL/GenBank/DDBJ databases">
        <title>The Coptis chinensis genome and diversification of protoberbering-type alkaloids.</title>
        <authorList>
            <person name="Wang B."/>
            <person name="Shu S."/>
            <person name="Song C."/>
            <person name="Liu Y."/>
        </authorList>
    </citation>
    <scope>NUCLEOTIDE SEQUENCE [LARGE SCALE GENOMIC DNA]</scope>
    <source>
        <strain evidence="11">HL-2020</strain>
        <tissue evidence="11">Leaf</tissue>
    </source>
</reference>
<keyword evidence="5" id="KW-0175">Coiled coil</keyword>
<evidence type="ECO:0000256" key="1">
    <source>
        <dbReference type="ARBA" id="ARBA00004286"/>
    </source>
</evidence>
<accession>A0A835MBQ9</accession>
<gene>
    <name evidence="11" type="ORF">IFM89_016668</name>
</gene>
<name>A0A835MBQ9_9MAGN</name>
<dbReference type="InterPro" id="IPR001005">
    <property type="entry name" value="SANT/Myb"/>
</dbReference>
<keyword evidence="6" id="KW-0238">DNA-binding</keyword>
<protein>
    <recommendedName>
        <fullName evidence="13">MYB transcription factor</fullName>
    </recommendedName>
</protein>
<feature type="domain" description="HTH myb-type" evidence="10">
    <location>
        <begin position="1"/>
        <end position="61"/>
    </location>
</feature>
<dbReference type="PROSITE" id="PS50090">
    <property type="entry name" value="MYB_LIKE"/>
    <property type="match status" value="1"/>
</dbReference>
<keyword evidence="7" id="KW-0804">Transcription</keyword>
<evidence type="ECO:0008006" key="13">
    <source>
        <dbReference type="Google" id="ProtNLM"/>
    </source>
</evidence>
<sequence length="252" mass="28010">MGAPKQRWTEEEEAALKAGILKHGLGKWRIISKDPEFSSILCLRSNVDLKDKWRNMNVTAQYGSRRLAGRKTQEIVKLDENPLAITEVVQIDEDILDVKPLDTINGPSQLSASKKSIPRLDNLVLEAITSLKEPTGSKRTNIAMYIEKEEMIFQMAIGFQGSILCTSTFPKDLVSKVKGFDSKWKIDQDGSDHLGGHISATKVSLTSCTQQNLSFGTSRAWTKVRMVLYVTVNIGLVKAASAGRQNDRPIHL</sequence>
<evidence type="ECO:0000256" key="3">
    <source>
        <dbReference type="ARBA" id="ARBA00022454"/>
    </source>
</evidence>
<keyword evidence="12" id="KW-1185">Reference proteome</keyword>
<evidence type="ECO:0000256" key="6">
    <source>
        <dbReference type="ARBA" id="ARBA00023125"/>
    </source>
</evidence>
<dbReference type="InterPro" id="IPR009057">
    <property type="entry name" value="Homeodomain-like_sf"/>
</dbReference>
<evidence type="ECO:0000256" key="7">
    <source>
        <dbReference type="ARBA" id="ARBA00023163"/>
    </source>
</evidence>
<evidence type="ECO:0000256" key="4">
    <source>
        <dbReference type="ARBA" id="ARBA00023015"/>
    </source>
</evidence>
<dbReference type="Proteomes" id="UP000631114">
    <property type="component" value="Unassembled WGS sequence"/>
</dbReference>
<evidence type="ECO:0000313" key="12">
    <source>
        <dbReference type="Proteomes" id="UP000631114"/>
    </source>
</evidence>
<dbReference type="FunFam" id="1.10.10.60:FF:000168">
    <property type="entry name" value="Telomere repeat-binding factor 1"/>
    <property type="match status" value="1"/>
</dbReference>
<dbReference type="InterPro" id="IPR036390">
    <property type="entry name" value="WH_DNA-bd_sf"/>
</dbReference>
<dbReference type="CDD" id="cd11660">
    <property type="entry name" value="SANT_TRF"/>
    <property type="match status" value="1"/>
</dbReference>
<keyword evidence="3" id="KW-0158">Chromosome</keyword>
<dbReference type="SUPFAM" id="SSF46785">
    <property type="entry name" value="Winged helix' DNA-binding domain"/>
    <property type="match status" value="1"/>
</dbReference>
<dbReference type="AlphaFoldDB" id="A0A835MBQ9"/>
<dbReference type="InterPro" id="IPR017930">
    <property type="entry name" value="Myb_dom"/>
</dbReference>
<dbReference type="InterPro" id="IPR044597">
    <property type="entry name" value="SMH1-6"/>
</dbReference>
<comment type="caution">
    <text evidence="11">The sequence shown here is derived from an EMBL/GenBank/DDBJ whole genome shotgun (WGS) entry which is preliminary data.</text>
</comment>
<dbReference type="EMBL" id="JADFTS010000002">
    <property type="protein sequence ID" value="KAF9621174.1"/>
    <property type="molecule type" value="Genomic_DNA"/>
</dbReference>
<evidence type="ECO:0000313" key="11">
    <source>
        <dbReference type="EMBL" id="KAF9621174.1"/>
    </source>
</evidence>
<feature type="domain" description="Myb-like" evidence="9">
    <location>
        <begin position="5"/>
        <end position="57"/>
    </location>
</feature>
<dbReference type="Pfam" id="PF00249">
    <property type="entry name" value="Myb_DNA-binding"/>
    <property type="match status" value="1"/>
</dbReference>
<organism evidence="11 12">
    <name type="scientific">Coptis chinensis</name>
    <dbReference type="NCBI Taxonomy" id="261450"/>
    <lineage>
        <taxon>Eukaryota</taxon>
        <taxon>Viridiplantae</taxon>
        <taxon>Streptophyta</taxon>
        <taxon>Embryophyta</taxon>
        <taxon>Tracheophyta</taxon>
        <taxon>Spermatophyta</taxon>
        <taxon>Magnoliopsida</taxon>
        <taxon>Ranunculales</taxon>
        <taxon>Ranunculaceae</taxon>
        <taxon>Coptidoideae</taxon>
        <taxon>Coptis</taxon>
    </lineage>
</organism>
<proteinExistence type="predicted"/>
<dbReference type="PROSITE" id="PS51294">
    <property type="entry name" value="HTH_MYB"/>
    <property type="match status" value="1"/>
</dbReference>
<dbReference type="GO" id="GO:0005730">
    <property type="term" value="C:nucleolus"/>
    <property type="evidence" value="ECO:0007669"/>
    <property type="project" value="UniProtKB-SubCell"/>
</dbReference>
<evidence type="ECO:0000259" key="10">
    <source>
        <dbReference type="PROSITE" id="PS51294"/>
    </source>
</evidence>
<keyword evidence="4" id="KW-0805">Transcription regulation</keyword>
<dbReference type="SMART" id="SM00717">
    <property type="entry name" value="SANT"/>
    <property type="match status" value="1"/>
</dbReference>
<dbReference type="OrthoDB" id="608866at2759"/>
<dbReference type="PANTHER" id="PTHR46267">
    <property type="entry name" value="SINGLE MYB HISTONE 4"/>
    <property type="match status" value="1"/>
</dbReference>
<evidence type="ECO:0000256" key="2">
    <source>
        <dbReference type="ARBA" id="ARBA00004604"/>
    </source>
</evidence>
<evidence type="ECO:0000256" key="8">
    <source>
        <dbReference type="ARBA" id="ARBA00023242"/>
    </source>
</evidence>
<dbReference type="GO" id="GO:0003691">
    <property type="term" value="F:double-stranded telomeric DNA binding"/>
    <property type="evidence" value="ECO:0007669"/>
    <property type="project" value="InterPro"/>
</dbReference>
<dbReference type="SUPFAM" id="SSF46689">
    <property type="entry name" value="Homeodomain-like"/>
    <property type="match status" value="1"/>
</dbReference>
<comment type="subcellular location">
    <subcellularLocation>
        <location evidence="1">Chromosome</location>
    </subcellularLocation>
    <subcellularLocation>
        <location evidence="2">Nucleus</location>
        <location evidence="2">Nucleolus</location>
    </subcellularLocation>
</comment>
<evidence type="ECO:0000256" key="5">
    <source>
        <dbReference type="ARBA" id="ARBA00023054"/>
    </source>
</evidence>
<keyword evidence="8" id="KW-0539">Nucleus</keyword>
<evidence type="ECO:0000259" key="9">
    <source>
        <dbReference type="PROSITE" id="PS50090"/>
    </source>
</evidence>
<dbReference type="PANTHER" id="PTHR46267:SF8">
    <property type="entry name" value="TELOMERE REPEAT-BINDING FACTOR 1"/>
    <property type="match status" value="1"/>
</dbReference>
<dbReference type="Gene3D" id="1.10.10.60">
    <property type="entry name" value="Homeodomain-like"/>
    <property type="match status" value="1"/>
</dbReference>